<dbReference type="PROSITE" id="PS50893">
    <property type="entry name" value="ABC_TRANSPORTER_2"/>
    <property type="match status" value="1"/>
</dbReference>
<dbReference type="EMBL" id="JADIMY010000073">
    <property type="protein sequence ID" value="MBO8427591.1"/>
    <property type="molecule type" value="Genomic_DNA"/>
</dbReference>
<organism evidence="5 6">
    <name type="scientific">Candidatus Onthovivens merdipullorum</name>
    <dbReference type="NCBI Taxonomy" id="2840889"/>
    <lineage>
        <taxon>Bacteria</taxon>
        <taxon>Bacillati</taxon>
        <taxon>Bacillota</taxon>
        <taxon>Bacilli</taxon>
        <taxon>Bacillales</taxon>
        <taxon>Candidatus Onthovivens</taxon>
    </lineage>
</organism>
<gene>
    <name evidence="5" type="ORF">IAC58_03465</name>
</gene>
<dbReference type="Gene3D" id="2.40.50.100">
    <property type="match status" value="1"/>
</dbReference>
<dbReference type="InterPro" id="IPR003439">
    <property type="entry name" value="ABC_transporter-like_ATP-bd"/>
</dbReference>
<dbReference type="SMART" id="SM00382">
    <property type="entry name" value="AAA"/>
    <property type="match status" value="1"/>
</dbReference>
<sequence>MEDKNYIIDLKNVSKIFDGVTVVDNFNLYVKKGEFITFLGPSGCGKSTTLRMIAGFEFPSKGEILLKGKDITNAPPNKRPINMVFQRYALFPHLDVYDNIAFGLRLKKIPIELLDEEGKPVLKVNKEKVKQLKADIRHTKWNKALTQEEKETKINELNSKLEEVLANPEPAYKYRKLSNQEIDKKVARALKIVDLEALEDRDISTLSGGQQQRVAIARAIVNEPEILLLDEPLGALDLKMRKDMQLELKEMHEKLGITFIYVTHDQEEALTMSDTIVVMKDGVIQQIGTPKSIYDEPKNAFVADFIGESNIFNATMIDKLKVRFLNTNFDCLDDYPINEKVDVVVRPEDVIITEPNKGQLNGIIQNRIFKGVNYEYTIIINKNELMIKDTHEYALNKEVGLIIDKDAIHIMKKDFVTNIYTDAYISKNNKVMIDESPFECDLTQLLAGSSIDEDGYLVSKDKKKKYDLADADVVAEIDINDVEIVDDINADEVEAVGEIVDLVYKGDHYQLIVRTDSEEDFVCVTPYTYNLNDKVGIKVNKDKIRLRLKKDINEYEA</sequence>
<dbReference type="Pfam" id="PF00005">
    <property type="entry name" value="ABC_tran"/>
    <property type="match status" value="1"/>
</dbReference>
<dbReference type="GO" id="GO:0016887">
    <property type="term" value="F:ATP hydrolysis activity"/>
    <property type="evidence" value="ECO:0007669"/>
    <property type="project" value="InterPro"/>
</dbReference>
<reference evidence="5" key="2">
    <citation type="journal article" date="2021" name="PeerJ">
        <title>Extensive microbial diversity within the chicken gut microbiome revealed by metagenomics and culture.</title>
        <authorList>
            <person name="Gilroy R."/>
            <person name="Ravi A."/>
            <person name="Getino M."/>
            <person name="Pursley I."/>
            <person name="Horton D.L."/>
            <person name="Alikhan N.F."/>
            <person name="Baker D."/>
            <person name="Gharbi K."/>
            <person name="Hall N."/>
            <person name="Watson M."/>
            <person name="Adriaenssens E.M."/>
            <person name="Foster-Nyarko E."/>
            <person name="Jarju S."/>
            <person name="Secka A."/>
            <person name="Antonio M."/>
            <person name="Oren A."/>
            <person name="Chaudhuri R.R."/>
            <person name="La Ragione R."/>
            <person name="Hildebrand F."/>
            <person name="Pallen M.J."/>
        </authorList>
    </citation>
    <scope>NUCLEOTIDE SEQUENCE</scope>
    <source>
        <strain evidence="5">11159</strain>
    </source>
</reference>
<reference evidence="5" key="1">
    <citation type="submission" date="2020-10" db="EMBL/GenBank/DDBJ databases">
        <authorList>
            <person name="Gilroy R."/>
        </authorList>
    </citation>
    <scope>NUCLEOTIDE SEQUENCE</scope>
    <source>
        <strain evidence="5">11159</strain>
    </source>
</reference>
<dbReference type="GO" id="GO:0005524">
    <property type="term" value="F:ATP binding"/>
    <property type="evidence" value="ECO:0007669"/>
    <property type="project" value="UniProtKB-KW"/>
</dbReference>
<keyword evidence="1" id="KW-0813">Transport</keyword>
<proteinExistence type="predicted"/>
<feature type="domain" description="ABC transporter" evidence="4">
    <location>
        <begin position="8"/>
        <end position="306"/>
    </location>
</feature>
<evidence type="ECO:0000256" key="1">
    <source>
        <dbReference type="ARBA" id="ARBA00022448"/>
    </source>
</evidence>
<dbReference type="SUPFAM" id="SSF50331">
    <property type="entry name" value="MOP-like"/>
    <property type="match status" value="2"/>
</dbReference>
<dbReference type="PANTHER" id="PTHR42781:SF4">
    <property type="entry name" value="SPERMIDINE_PUTRESCINE IMPORT ATP-BINDING PROTEIN POTA"/>
    <property type="match status" value="1"/>
</dbReference>
<dbReference type="PROSITE" id="PS00211">
    <property type="entry name" value="ABC_TRANSPORTER_1"/>
    <property type="match status" value="1"/>
</dbReference>
<dbReference type="Gene3D" id="3.40.50.300">
    <property type="entry name" value="P-loop containing nucleotide triphosphate hydrolases"/>
    <property type="match status" value="1"/>
</dbReference>
<dbReference type="Proteomes" id="UP000823613">
    <property type="component" value="Unassembled WGS sequence"/>
</dbReference>
<dbReference type="InterPro" id="IPR003593">
    <property type="entry name" value="AAA+_ATPase"/>
</dbReference>
<name>A0A9D9DJH4_9BACL</name>
<dbReference type="SUPFAM" id="SSF52540">
    <property type="entry name" value="P-loop containing nucleoside triphosphate hydrolases"/>
    <property type="match status" value="1"/>
</dbReference>
<comment type="caution">
    <text evidence="5">The sequence shown here is derived from an EMBL/GenBank/DDBJ whole genome shotgun (WGS) entry which is preliminary data.</text>
</comment>
<evidence type="ECO:0000313" key="6">
    <source>
        <dbReference type="Proteomes" id="UP000823613"/>
    </source>
</evidence>
<protein>
    <submittedName>
        <fullName evidence="5">ABC transporter ATP-binding protein</fullName>
    </submittedName>
</protein>
<dbReference type="AlphaFoldDB" id="A0A9D9DJH4"/>
<keyword evidence="2" id="KW-0547">Nucleotide-binding</keyword>
<evidence type="ECO:0000256" key="2">
    <source>
        <dbReference type="ARBA" id="ARBA00022741"/>
    </source>
</evidence>
<evidence type="ECO:0000256" key="3">
    <source>
        <dbReference type="ARBA" id="ARBA00022840"/>
    </source>
</evidence>
<accession>A0A9D9DJH4</accession>
<dbReference type="InterPro" id="IPR050093">
    <property type="entry name" value="ABC_SmlMolc_Importer"/>
</dbReference>
<evidence type="ECO:0000313" key="5">
    <source>
        <dbReference type="EMBL" id="MBO8427591.1"/>
    </source>
</evidence>
<evidence type="ECO:0000259" key="4">
    <source>
        <dbReference type="PROSITE" id="PS50893"/>
    </source>
</evidence>
<dbReference type="InterPro" id="IPR008995">
    <property type="entry name" value="Mo/tungstate-bd_C_term_dom"/>
</dbReference>
<dbReference type="PANTHER" id="PTHR42781">
    <property type="entry name" value="SPERMIDINE/PUTRESCINE IMPORT ATP-BINDING PROTEIN POTA"/>
    <property type="match status" value="1"/>
</dbReference>
<dbReference type="InterPro" id="IPR027417">
    <property type="entry name" value="P-loop_NTPase"/>
</dbReference>
<keyword evidence="3 5" id="KW-0067">ATP-binding</keyword>
<dbReference type="InterPro" id="IPR017871">
    <property type="entry name" value="ABC_transporter-like_CS"/>
</dbReference>